<evidence type="ECO:0000313" key="4">
    <source>
        <dbReference type="EMBL" id="PKC56510.1"/>
    </source>
</evidence>
<dbReference type="AlphaFoldDB" id="A0A2I1EUY9"/>
<keyword evidence="3" id="KW-0964">Secreted</keyword>
<comment type="subcellular location">
    <subcellularLocation>
        <location evidence="1">Host cell</location>
    </subcellularLocation>
    <subcellularLocation>
        <location evidence="2">Secreted</location>
    </subcellularLocation>
</comment>
<dbReference type="Proteomes" id="UP000232688">
    <property type="component" value="Unassembled WGS sequence"/>
</dbReference>
<evidence type="ECO:0000256" key="3">
    <source>
        <dbReference type="ARBA" id="ARBA00022525"/>
    </source>
</evidence>
<reference evidence="4 5" key="2">
    <citation type="submission" date="2017-10" db="EMBL/GenBank/DDBJ databases">
        <title>Genome analyses suggest a sexual origin of heterokaryosis in a supposedly ancient asexual fungus.</title>
        <authorList>
            <person name="Corradi N."/>
            <person name="Sedzielewska K."/>
            <person name="Noel J."/>
            <person name="Charron P."/>
            <person name="Farinelli L."/>
            <person name="Marton T."/>
            <person name="Kruger M."/>
            <person name="Pelin A."/>
            <person name="Brachmann A."/>
            <person name="Corradi N."/>
        </authorList>
    </citation>
    <scope>NUCLEOTIDE SEQUENCE [LARGE SCALE GENOMIC DNA]</scope>
    <source>
        <strain evidence="4 5">A1</strain>
    </source>
</reference>
<evidence type="ECO:0000256" key="2">
    <source>
        <dbReference type="ARBA" id="ARBA00004613"/>
    </source>
</evidence>
<gene>
    <name evidence="4" type="ORF">RhiirA1_402089</name>
</gene>
<dbReference type="VEuPathDB" id="FungiDB:RhiirFUN_024057"/>
<dbReference type="InterPro" id="IPR045379">
    <property type="entry name" value="Crinkler_N"/>
</dbReference>
<sequence length="160" mass="18310">MVFCFVVGTDLENTFEIEGSAEMKLRDVIYEKNKNGFKNFESNMLELWKVDIPGDTNDIKMKTLQSKSRDMDKENITIQELGGQKLTPLSDFGDIFTYDSKNIHIIVQPPLPATTVSSMHDEVKIEIKNKANLLMCSPSFGMFRQWKGSLQIHKMTRALN</sequence>
<organism evidence="4 5">
    <name type="scientific">Rhizophagus irregularis</name>
    <dbReference type="NCBI Taxonomy" id="588596"/>
    <lineage>
        <taxon>Eukaryota</taxon>
        <taxon>Fungi</taxon>
        <taxon>Fungi incertae sedis</taxon>
        <taxon>Mucoromycota</taxon>
        <taxon>Glomeromycotina</taxon>
        <taxon>Glomeromycetes</taxon>
        <taxon>Glomerales</taxon>
        <taxon>Glomeraceae</taxon>
        <taxon>Rhizophagus</taxon>
    </lineage>
</organism>
<evidence type="ECO:0000313" key="5">
    <source>
        <dbReference type="Proteomes" id="UP000232688"/>
    </source>
</evidence>
<reference evidence="4 5" key="1">
    <citation type="submission" date="2017-10" db="EMBL/GenBank/DDBJ databases">
        <title>Extensive intraspecific genome diversity in a model arbuscular mycorrhizal fungus.</title>
        <authorList>
            <person name="Chen E.C.H."/>
            <person name="Morin E."/>
            <person name="Baudet D."/>
            <person name="Noel J."/>
            <person name="Ndikumana S."/>
            <person name="Charron P."/>
            <person name="St-Onge C."/>
            <person name="Giorgi J."/>
            <person name="Grigoriev I.V."/>
            <person name="Roux C."/>
            <person name="Martin F.M."/>
            <person name="Corradi N."/>
        </authorList>
    </citation>
    <scope>NUCLEOTIDE SEQUENCE [LARGE SCALE GENOMIC DNA]</scope>
    <source>
        <strain evidence="4 5">A1</strain>
    </source>
</reference>
<name>A0A2I1EUY9_9GLOM</name>
<accession>A0A2I1EUY9</accession>
<dbReference type="OrthoDB" id="2423723at2759"/>
<dbReference type="Pfam" id="PF20147">
    <property type="entry name" value="Crinkler"/>
    <property type="match status" value="1"/>
</dbReference>
<dbReference type="GO" id="GO:0005576">
    <property type="term" value="C:extracellular region"/>
    <property type="evidence" value="ECO:0007669"/>
    <property type="project" value="UniProtKB-SubCell"/>
</dbReference>
<dbReference type="GO" id="GO:0043657">
    <property type="term" value="C:host cell"/>
    <property type="evidence" value="ECO:0007669"/>
    <property type="project" value="UniProtKB-SubCell"/>
</dbReference>
<dbReference type="VEuPathDB" id="FungiDB:FUN_003175"/>
<comment type="caution">
    <text evidence="4">The sequence shown here is derived from an EMBL/GenBank/DDBJ whole genome shotgun (WGS) entry which is preliminary data.</text>
</comment>
<proteinExistence type="predicted"/>
<dbReference type="EMBL" id="LLXH01002119">
    <property type="protein sequence ID" value="PKC56510.1"/>
    <property type="molecule type" value="Genomic_DNA"/>
</dbReference>
<protein>
    <submittedName>
        <fullName evidence="4">Uncharacterized protein</fullName>
    </submittedName>
</protein>
<evidence type="ECO:0000256" key="1">
    <source>
        <dbReference type="ARBA" id="ARBA00004340"/>
    </source>
</evidence>
<dbReference type="VEuPathDB" id="FungiDB:RhiirA1_402089"/>